<dbReference type="AlphaFoldDB" id="A0A844ARR0"/>
<accession>A0A844ARR0</accession>
<organism evidence="1 2">
    <name type="scientific">Tritonibacter aquimaris</name>
    <dbReference type="NCBI Taxonomy" id="2663379"/>
    <lineage>
        <taxon>Bacteria</taxon>
        <taxon>Pseudomonadati</taxon>
        <taxon>Pseudomonadota</taxon>
        <taxon>Alphaproteobacteria</taxon>
        <taxon>Rhodobacterales</taxon>
        <taxon>Paracoccaceae</taxon>
        <taxon>Tritonibacter</taxon>
    </lineage>
</organism>
<dbReference type="EMBL" id="WIXK01000007">
    <property type="protein sequence ID" value="MQY43723.1"/>
    <property type="molecule type" value="Genomic_DNA"/>
</dbReference>
<protein>
    <submittedName>
        <fullName evidence="1">Transcriptional regulator</fullName>
    </submittedName>
</protein>
<dbReference type="SUPFAM" id="SSF46894">
    <property type="entry name" value="C-terminal effector domain of the bipartite response regulators"/>
    <property type="match status" value="1"/>
</dbReference>
<dbReference type="InterPro" id="IPR036388">
    <property type="entry name" value="WH-like_DNA-bd_sf"/>
</dbReference>
<reference evidence="1 2" key="1">
    <citation type="submission" date="2019-10" db="EMBL/GenBank/DDBJ databases">
        <title>Epibacterium sp. nov., isolated from seawater.</title>
        <authorList>
            <person name="Zhang X."/>
            <person name="Li N."/>
        </authorList>
    </citation>
    <scope>NUCLEOTIDE SEQUENCE [LARGE SCALE GENOMIC DNA]</scope>
    <source>
        <strain evidence="1 2">SM1969</strain>
    </source>
</reference>
<dbReference type="Gene3D" id="1.25.40.10">
    <property type="entry name" value="Tetratricopeptide repeat domain"/>
    <property type="match status" value="1"/>
</dbReference>
<name>A0A844ARR0_9RHOB</name>
<dbReference type="RefSeq" id="WP_153548613.1">
    <property type="nucleotide sequence ID" value="NZ_WIXK01000007.1"/>
</dbReference>
<comment type="caution">
    <text evidence="1">The sequence shown here is derived from an EMBL/GenBank/DDBJ whole genome shotgun (WGS) entry which is preliminary data.</text>
</comment>
<keyword evidence="2" id="KW-1185">Reference proteome</keyword>
<evidence type="ECO:0000313" key="1">
    <source>
        <dbReference type="EMBL" id="MQY43723.1"/>
    </source>
</evidence>
<dbReference type="Gene3D" id="3.40.50.10070">
    <property type="entry name" value="TolB, N-terminal domain"/>
    <property type="match status" value="1"/>
</dbReference>
<dbReference type="GO" id="GO:0003677">
    <property type="term" value="F:DNA binding"/>
    <property type="evidence" value="ECO:0007669"/>
    <property type="project" value="InterPro"/>
</dbReference>
<sequence length="546" mass="60332">MVVLLKIRHFGAFGVFHADGRNIPLGAKHQALLALLTSGEGGVRTRSFLENTLWCLSQPEQAKASLRTALSTLKRHLGPEISRLLIANRERVTLRMDQVEVDQDPAKGEFMEGFELSHEEKFSQWLEKMRVQTKVPGAIAKPVSSGSTGRLRRVKDSVLPAVTVLPFQMSNFVDVERAGMSQLTEDLTRSLARSQAFSVTSYMAAKQFDPRVTTPAEVGEATRAAFMVGGFVAPSQDQVVIDLDLHDTRRQKLIWSRRYECDVSEGQSGNTAIALKMVRDISRTIWGDAMDMVSFTPLSDLENHTLLMSAIAMMQMGQRAMFDQARDILQSLNERENGHPTVQCWQGIWHVLRFEHGLSDSRATDLAAARRYAEAALAEDPLYSLAHTLNGMIDCQLSYNFDAAYASFELALEDNPNEALALGLKGLTCAYLDMPDRAVEFTEAARAIMPIGPQKFYYETMSAVAHISAGRFEEASDRAERALAENPGFPPAIRVLSVINQVLRSEGTGQDAVRLLLSKLPEFALRSPRRGFGEGATIPSAVGGLR</sequence>
<dbReference type="Gene3D" id="1.10.10.10">
    <property type="entry name" value="Winged helix-like DNA-binding domain superfamily/Winged helix DNA-binding domain"/>
    <property type="match status" value="1"/>
</dbReference>
<evidence type="ECO:0000313" key="2">
    <source>
        <dbReference type="Proteomes" id="UP000436694"/>
    </source>
</evidence>
<dbReference type="Proteomes" id="UP000436694">
    <property type="component" value="Unassembled WGS sequence"/>
</dbReference>
<dbReference type="PANTHER" id="PTHR35807">
    <property type="entry name" value="TRANSCRIPTIONAL REGULATOR REDD-RELATED"/>
    <property type="match status" value="1"/>
</dbReference>
<gene>
    <name evidence="1" type="ORF">GG681_13840</name>
</gene>
<dbReference type="InterPro" id="IPR016032">
    <property type="entry name" value="Sig_transdc_resp-reg_C-effctor"/>
</dbReference>
<dbReference type="PANTHER" id="PTHR35807:SF1">
    <property type="entry name" value="TRANSCRIPTIONAL REGULATOR REDD"/>
    <property type="match status" value="1"/>
</dbReference>
<dbReference type="SUPFAM" id="SSF48452">
    <property type="entry name" value="TPR-like"/>
    <property type="match status" value="1"/>
</dbReference>
<dbReference type="GO" id="GO:0006355">
    <property type="term" value="P:regulation of DNA-templated transcription"/>
    <property type="evidence" value="ECO:0007669"/>
    <property type="project" value="InterPro"/>
</dbReference>
<dbReference type="InterPro" id="IPR051677">
    <property type="entry name" value="AfsR-DnrI-RedD_regulator"/>
</dbReference>
<proteinExistence type="predicted"/>
<dbReference type="InterPro" id="IPR011990">
    <property type="entry name" value="TPR-like_helical_dom_sf"/>
</dbReference>